<sequence>MRIASGSLSLDAQHASQQSWALQENLDIRVSQNTGATANTAGTSAAPLTSSLVAISSAGSARQSSETNAVRQGLDAAERDPMLQLLRAIIALLTGHEAKVFDASSLAQGSAASSTDTTTPTTSQVSSPSPSAPAISLDYTRTESYTEVEQTSFNASGSIRTADGQTLQFSLSLDMSRVYHEESSTHIQIGNAARTQDPLVLNFAGTAAQLSSQRFQFDLNADGQNESINFAGPGSGFLAIDRNGDGVINNGSELFGAQSGKGFADLAILDADHNGWIDENDPAYEQLRVWTKDANGNDQLGTLKQAGVGALNLANTATPFALKDANNELLGQIVSSGVFLNENGSVGTIQQVDLTV</sequence>
<keyword evidence="3" id="KW-1185">Reference proteome</keyword>
<evidence type="ECO:0000313" key="2">
    <source>
        <dbReference type="EMBL" id="SDG85223.1"/>
    </source>
</evidence>
<evidence type="ECO:0000256" key="1">
    <source>
        <dbReference type="SAM" id="MobiDB-lite"/>
    </source>
</evidence>
<protein>
    <recommendedName>
        <fullName evidence="4">VCBS repeat-containing protein</fullName>
    </recommendedName>
</protein>
<dbReference type="RefSeq" id="WP_091933777.1">
    <property type="nucleotide sequence ID" value="NZ_FNCY01000002.1"/>
</dbReference>
<dbReference type="Proteomes" id="UP000198607">
    <property type="component" value="Unassembled WGS sequence"/>
</dbReference>
<gene>
    <name evidence="2" type="ORF">SAMN05660652_00731</name>
</gene>
<dbReference type="EMBL" id="FNCY01000002">
    <property type="protein sequence ID" value="SDG85223.1"/>
    <property type="molecule type" value="Genomic_DNA"/>
</dbReference>
<dbReference type="AlphaFoldDB" id="A0A1G7XMF9"/>
<dbReference type="PANTHER" id="PTHR39431">
    <property type="entry name" value="FRPA/C-RELATED PROTEIN"/>
    <property type="match status" value="1"/>
</dbReference>
<dbReference type="OrthoDB" id="9773411at2"/>
<dbReference type="PANTHER" id="PTHR39431:SF1">
    <property type="entry name" value="FRPA_C-RELATED PROTEIN"/>
    <property type="match status" value="1"/>
</dbReference>
<accession>A0A1G7XMF9</accession>
<name>A0A1G7XMF9_9RHOO</name>
<dbReference type="STRING" id="83767.SAMN05660652_00731"/>
<reference evidence="2 3" key="1">
    <citation type="submission" date="2016-10" db="EMBL/GenBank/DDBJ databases">
        <authorList>
            <person name="de Groot N.N."/>
        </authorList>
    </citation>
    <scope>NUCLEOTIDE SEQUENCE [LARGE SCALE GENOMIC DNA]</scope>
    <source>
        <strain evidence="2 3">DSM 5885</strain>
    </source>
</reference>
<feature type="region of interest" description="Disordered" evidence="1">
    <location>
        <begin position="109"/>
        <end position="135"/>
    </location>
</feature>
<evidence type="ECO:0000313" key="3">
    <source>
        <dbReference type="Proteomes" id="UP000198607"/>
    </source>
</evidence>
<proteinExistence type="predicted"/>
<organism evidence="2 3">
    <name type="scientific">Propionivibrio dicarboxylicus</name>
    <dbReference type="NCBI Taxonomy" id="83767"/>
    <lineage>
        <taxon>Bacteria</taxon>
        <taxon>Pseudomonadati</taxon>
        <taxon>Pseudomonadota</taxon>
        <taxon>Betaproteobacteria</taxon>
        <taxon>Rhodocyclales</taxon>
        <taxon>Rhodocyclaceae</taxon>
        <taxon>Propionivibrio</taxon>
    </lineage>
</organism>
<evidence type="ECO:0008006" key="4">
    <source>
        <dbReference type="Google" id="ProtNLM"/>
    </source>
</evidence>